<gene>
    <name evidence="2" type="ORF">CICLE_v10022529mg</name>
</gene>
<dbReference type="Proteomes" id="UP000030687">
    <property type="component" value="Unassembled WGS sequence"/>
</dbReference>
<name>V4TXN3_CITCL</name>
<feature type="region of interest" description="Disordered" evidence="1">
    <location>
        <begin position="155"/>
        <end position="174"/>
    </location>
</feature>
<evidence type="ECO:0000313" key="3">
    <source>
        <dbReference type="Proteomes" id="UP000030687"/>
    </source>
</evidence>
<reference evidence="2 3" key="1">
    <citation type="submission" date="2013-10" db="EMBL/GenBank/DDBJ databases">
        <authorList>
            <consortium name="International Citrus Genome Consortium"/>
            <person name="Jenkins J."/>
            <person name="Schmutz J."/>
            <person name="Prochnik S."/>
            <person name="Rokhsar D."/>
            <person name="Gmitter F."/>
            <person name="Ollitrault P."/>
            <person name="Machado M."/>
            <person name="Talon M."/>
            <person name="Wincker P."/>
            <person name="Jaillon O."/>
            <person name="Morgante M."/>
        </authorList>
    </citation>
    <scope>NUCLEOTIDE SEQUENCE</scope>
    <source>
        <strain evidence="3">cv. Clemenules</strain>
    </source>
</reference>
<evidence type="ECO:0000313" key="2">
    <source>
        <dbReference type="EMBL" id="ESR58342.1"/>
    </source>
</evidence>
<organism evidence="2 3">
    <name type="scientific">Citrus clementina</name>
    <name type="common">Clementine</name>
    <name type="synonym">Citrus deliciosa x Citrus sinensis</name>
    <dbReference type="NCBI Taxonomy" id="85681"/>
    <lineage>
        <taxon>Eukaryota</taxon>
        <taxon>Viridiplantae</taxon>
        <taxon>Streptophyta</taxon>
        <taxon>Embryophyta</taxon>
        <taxon>Tracheophyta</taxon>
        <taxon>Spermatophyta</taxon>
        <taxon>Magnoliopsida</taxon>
        <taxon>eudicotyledons</taxon>
        <taxon>Gunneridae</taxon>
        <taxon>Pentapetalae</taxon>
        <taxon>rosids</taxon>
        <taxon>malvids</taxon>
        <taxon>Sapindales</taxon>
        <taxon>Rutaceae</taxon>
        <taxon>Aurantioideae</taxon>
        <taxon>Citrus</taxon>
    </lineage>
</organism>
<feature type="compositionally biased region" description="Basic and acidic residues" evidence="1">
    <location>
        <begin position="165"/>
        <end position="174"/>
    </location>
</feature>
<keyword evidence="3" id="KW-1185">Reference proteome</keyword>
<dbReference type="KEGG" id="cic:CICLE_v10022529mg"/>
<dbReference type="AlphaFoldDB" id="V4TXN3"/>
<evidence type="ECO:0000256" key="1">
    <source>
        <dbReference type="SAM" id="MobiDB-lite"/>
    </source>
</evidence>
<sequence>MPDKKFSNRKNKKKSEKKRKQNMKEEEEEEQEEGSTLLLLLPLNGMIKLCTTTKAQQLYAKREPLEFFCLSTTYIQPDLKVTTIIYLNSFSLQILMHLYKSIRSKSKANINTTQNHDTLNNNHSKSKWPKWGRESDETEIERLGEIGAERVWQNRSSENEAVQSLERERIVSRE</sequence>
<feature type="region of interest" description="Disordered" evidence="1">
    <location>
        <begin position="1"/>
        <end position="35"/>
    </location>
</feature>
<dbReference type="InParanoid" id="V4TXN3"/>
<feature type="compositionally biased region" description="Basic residues" evidence="1">
    <location>
        <begin position="7"/>
        <end position="21"/>
    </location>
</feature>
<protein>
    <submittedName>
        <fullName evidence="2">Uncharacterized protein</fullName>
    </submittedName>
</protein>
<accession>V4TXN3</accession>
<feature type="compositionally biased region" description="Polar residues" evidence="1">
    <location>
        <begin position="112"/>
        <end position="123"/>
    </location>
</feature>
<feature type="region of interest" description="Disordered" evidence="1">
    <location>
        <begin position="112"/>
        <end position="135"/>
    </location>
</feature>
<proteinExistence type="predicted"/>
<dbReference type="Gramene" id="ESR58342">
    <property type="protein sequence ID" value="ESR58342"/>
    <property type="gene ID" value="CICLE_v10022529mg"/>
</dbReference>
<dbReference type="EMBL" id="KI536661">
    <property type="protein sequence ID" value="ESR58342.1"/>
    <property type="molecule type" value="Genomic_DNA"/>
</dbReference>